<keyword evidence="1" id="KW-1133">Transmembrane helix</keyword>
<dbReference type="EMBL" id="PECL01000014">
    <property type="protein sequence ID" value="TEA00600.1"/>
    <property type="molecule type" value="Genomic_DNA"/>
</dbReference>
<feature type="transmembrane region" description="Helical" evidence="1">
    <location>
        <begin position="21"/>
        <end position="45"/>
    </location>
</feature>
<feature type="transmembrane region" description="Helical" evidence="1">
    <location>
        <begin position="95"/>
        <end position="116"/>
    </location>
</feature>
<keyword evidence="1" id="KW-0812">Transmembrane</keyword>
<dbReference type="RefSeq" id="WP_134087271.1">
    <property type="nucleotide sequence ID" value="NZ_PECL01000014.1"/>
</dbReference>
<accession>A0A4R8SP13</accession>
<evidence type="ECO:0000313" key="3">
    <source>
        <dbReference type="Proteomes" id="UP000294604"/>
    </source>
</evidence>
<name>A0A4R8SP13_9MYCO</name>
<evidence type="ECO:0000256" key="1">
    <source>
        <dbReference type="SAM" id="Phobius"/>
    </source>
</evidence>
<proteinExistence type="predicted"/>
<sequence>MNAPMYSDPARRFRDKRTVQRAVWFSLAVVVLAAITLVAAVMWIGQCSISLDADKALCSRDGTPLIALVSPTVLLIGGVVAFVQTYRVWKRRESWWVWQGAGWFLLLLMVVNLMLAGRMMTT</sequence>
<feature type="transmembrane region" description="Helical" evidence="1">
    <location>
        <begin position="65"/>
        <end position="83"/>
    </location>
</feature>
<dbReference type="AlphaFoldDB" id="A0A4R8SP13"/>
<keyword evidence="1" id="KW-0472">Membrane</keyword>
<comment type="caution">
    <text evidence="2">The sequence shown here is derived from an EMBL/GenBank/DDBJ whole genome shotgun (WGS) entry which is preliminary data.</text>
</comment>
<dbReference type="STRING" id="404941.GCA_002013645_04453"/>
<protein>
    <recommendedName>
        <fullName evidence="4">Transmembrane protein</fullName>
    </recommendedName>
</protein>
<dbReference type="Proteomes" id="UP000294604">
    <property type="component" value="Unassembled WGS sequence"/>
</dbReference>
<evidence type="ECO:0008006" key="4">
    <source>
        <dbReference type="Google" id="ProtNLM"/>
    </source>
</evidence>
<organism evidence="2 3">
    <name type="scientific">Mycobacteroides salmoniphilum</name>
    <dbReference type="NCBI Taxonomy" id="404941"/>
    <lineage>
        <taxon>Bacteria</taxon>
        <taxon>Bacillati</taxon>
        <taxon>Actinomycetota</taxon>
        <taxon>Actinomycetes</taxon>
        <taxon>Mycobacteriales</taxon>
        <taxon>Mycobacteriaceae</taxon>
        <taxon>Mycobacteroides</taxon>
    </lineage>
</organism>
<gene>
    <name evidence="2" type="ORF">CCUG60884_04492</name>
</gene>
<evidence type="ECO:0000313" key="2">
    <source>
        <dbReference type="EMBL" id="TEA00600.1"/>
    </source>
</evidence>
<reference evidence="2 3" key="1">
    <citation type="journal article" date="2019" name="Sci. Rep.">
        <title>Extended insight into the Mycobacterium chelonae-abscessus complex through whole genome sequencing of Mycobacterium salmoniphilum outbreak and Mycobacterium salmoniphilum-like strains.</title>
        <authorList>
            <person name="Behra P.R.K."/>
            <person name="Das S."/>
            <person name="Pettersson B.M.F."/>
            <person name="Shirreff L."/>
            <person name="DuCote T."/>
            <person name="Jacobsson K.G."/>
            <person name="Ennis D.G."/>
            <person name="Kirsebom L.A."/>
        </authorList>
    </citation>
    <scope>NUCLEOTIDE SEQUENCE [LARGE SCALE GENOMIC DNA]</scope>
    <source>
        <strain evidence="2 3">CCUG 60884</strain>
    </source>
</reference>